<accession>A0ABP0B5D2</accession>
<name>A0ABP0B5D2_9PEZI</name>
<reference evidence="2 3" key="1">
    <citation type="submission" date="2024-01" db="EMBL/GenBank/DDBJ databases">
        <authorList>
            <person name="Allen C."/>
            <person name="Tagirdzhanova G."/>
        </authorList>
    </citation>
    <scope>NUCLEOTIDE SEQUENCE [LARGE SCALE GENOMIC DNA]</scope>
</reference>
<feature type="region of interest" description="Disordered" evidence="1">
    <location>
        <begin position="35"/>
        <end position="54"/>
    </location>
</feature>
<evidence type="ECO:0000313" key="2">
    <source>
        <dbReference type="EMBL" id="CAK7214726.1"/>
    </source>
</evidence>
<comment type="caution">
    <text evidence="2">The sequence shown here is derived from an EMBL/GenBank/DDBJ whole genome shotgun (WGS) entry which is preliminary data.</text>
</comment>
<keyword evidence="3" id="KW-1185">Reference proteome</keyword>
<evidence type="ECO:0000313" key="3">
    <source>
        <dbReference type="Proteomes" id="UP001642405"/>
    </source>
</evidence>
<protein>
    <submittedName>
        <fullName evidence="2">Uncharacterized protein</fullName>
    </submittedName>
</protein>
<dbReference type="EMBL" id="CAWUHB010000009">
    <property type="protein sequence ID" value="CAK7214726.1"/>
    <property type="molecule type" value="Genomic_DNA"/>
</dbReference>
<proteinExistence type="predicted"/>
<gene>
    <name evidence="2" type="ORF">SCUCBS95973_002231</name>
</gene>
<dbReference type="Proteomes" id="UP001642405">
    <property type="component" value="Unassembled WGS sequence"/>
</dbReference>
<organism evidence="2 3">
    <name type="scientific">Sporothrix curviconia</name>
    <dbReference type="NCBI Taxonomy" id="1260050"/>
    <lineage>
        <taxon>Eukaryota</taxon>
        <taxon>Fungi</taxon>
        <taxon>Dikarya</taxon>
        <taxon>Ascomycota</taxon>
        <taxon>Pezizomycotina</taxon>
        <taxon>Sordariomycetes</taxon>
        <taxon>Sordariomycetidae</taxon>
        <taxon>Ophiostomatales</taxon>
        <taxon>Ophiostomataceae</taxon>
        <taxon>Sporothrix</taxon>
    </lineage>
</organism>
<sequence length="147" mass="15807">MNQQTISASNMNRFTVNVYNTAANAQVWVGGLRGRGGRGRGYHHRRSQEAQARREERHRRYIAGGAQNLQARAVPVVAAVPLASPPFAPCSVSPVPRTVSSVPLAPAALAPRPVSPAPLPPALNLRRPCNREDDVRHVCSASAPCTF</sequence>
<evidence type="ECO:0000256" key="1">
    <source>
        <dbReference type="SAM" id="MobiDB-lite"/>
    </source>
</evidence>
<feature type="compositionally biased region" description="Basic residues" evidence="1">
    <location>
        <begin position="35"/>
        <end position="46"/>
    </location>
</feature>